<feature type="transmembrane region" description="Helical" evidence="7">
    <location>
        <begin position="100"/>
        <end position="128"/>
    </location>
</feature>
<reference evidence="9" key="1">
    <citation type="journal article" date="2020" name="Stud. Mycol.">
        <title>101 Dothideomycetes genomes: a test case for predicting lifestyles and emergence of pathogens.</title>
        <authorList>
            <person name="Haridas S."/>
            <person name="Albert R."/>
            <person name="Binder M."/>
            <person name="Bloem J."/>
            <person name="Labutti K."/>
            <person name="Salamov A."/>
            <person name="Andreopoulos B."/>
            <person name="Baker S."/>
            <person name="Barry K."/>
            <person name="Bills G."/>
            <person name="Bluhm B."/>
            <person name="Cannon C."/>
            <person name="Castanera R."/>
            <person name="Culley D."/>
            <person name="Daum C."/>
            <person name="Ezra D."/>
            <person name="Gonzalez J."/>
            <person name="Henrissat B."/>
            <person name="Kuo A."/>
            <person name="Liang C."/>
            <person name="Lipzen A."/>
            <person name="Lutzoni F."/>
            <person name="Magnuson J."/>
            <person name="Mondo S."/>
            <person name="Nolan M."/>
            <person name="Ohm R."/>
            <person name="Pangilinan J."/>
            <person name="Park H.-J."/>
            <person name="Ramirez L."/>
            <person name="Alfaro M."/>
            <person name="Sun H."/>
            <person name="Tritt A."/>
            <person name="Yoshinaga Y."/>
            <person name="Zwiers L.-H."/>
            <person name="Turgeon B."/>
            <person name="Goodwin S."/>
            <person name="Spatafora J."/>
            <person name="Crous P."/>
            <person name="Grigoriev I."/>
        </authorList>
    </citation>
    <scope>NUCLEOTIDE SEQUENCE</scope>
    <source>
        <strain evidence="9">CBS 627.86</strain>
    </source>
</reference>
<keyword evidence="3 7" id="KW-1133">Transmembrane helix</keyword>
<evidence type="ECO:0000256" key="2">
    <source>
        <dbReference type="ARBA" id="ARBA00022692"/>
    </source>
</evidence>
<dbReference type="InterPro" id="IPR049326">
    <property type="entry name" value="Rhodopsin_dom_fungi"/>
</dbReference>
<evidence type="ECO:0000256" key="6">
    <source>
        <dbReference type="SAM" id="MobiDB-lite"/>
    </source>
</evidence>
<feature type="transmembrane region" description="Helical" evidence="7">
    <location>
        <begin position="192"/>
        <end position="216"/>
    </location>
</feature>
<accession>A0A6A5Z3H7</accession>
<dbReference type="GO" id="GO:0016020">
    <property type="term" value="C:membrane"/>
    <property type="evidence" value="ECO:0007669"/>
    <property type="project" value="UniProtKB-SubCell"/>
</dbReference>
<feature type="transmembrane region" description="Helical" evidence="7">
    <location>
        <begin position="56"/>
        <end position="80"/>
    </location>
</feature>
<evidence type="ECO:0000256" key="3">
    <source>
        <dbReference type="ARBA" id="ARBA00022989"/>
    </source>
</evidence>
<proteinExistence type="inferred from homology"/>
<feature type="domain" description="Rhodopsin" evidence="8">
    <location>
        <begin position="40"/>
        <end position="281"/>
    </location>
</feature>
<name>A0A6A5Z3H7_9PLEO</name>
<evidence type="ECO:0000256" key="7">
    <source>
        <dbReference type="SAM" id="Phobius"/>
    </source>
</evidence>
<dbReference type="Pfam" id="PF20684">
    <property type="entry name" value="Fung_rhodopsin"/>
    <property type="match status" value="1"/>
</dbReference>
<organism evidence="9 10">
    <name type="scientific">Lophiotrema nucula</name>
    <dbReference type="NCBI Taxonomy" id="690887"/>
    <lineage>
        <taxon>Eukaryota</taxon>
        <taxon>Fungi</taxon>
        <taxon>Dikarya</taxon>
        <taxon>Ascomycota</taxon>
        <taxon>Pezizomycotina</taxon>
        <taxon>Dothideomycetes</taxon>
        <taxon>Pleosporomycetidae</taxon>
        <taxon>Pleosporales</taxon>
        <taxon>Lophiotremataceae</taxon>
        <taxon>Lophiotrema</taxon>
    </lineage>
</organism>
<comment type="subcellular location">
    <subcellularLocation>
        <location evidence="1">Membrane</location>
        <topology evidence="1">Multi-pass membrane protein</topology>
    </subcellularLocation>
</comment>
<keyword evidence="10" id="KW-1185">Reference proteome</keyword>
<dbReference type="InterPro" id="IPR052337">
    <property type="entry name" value="SAT4-like"/>
</dbReference>
<comment type="similarity">
    <text evidence="5">Belongs to the SAT4 family.</text>
</comment>
<dbReference type="PANTHER" id="PTHR33048">
    <property type="entry name" value="PTH11-LIKE INTEGRAL MEMBRANE PROTEIN (AFU_ORTHOLOGUE AFUA_5G11245)"/>
    <property type="match status" value="1"/>
</dbReference>
<dbReference type="OrthoDB" id="10017208at2759"/>
<keyword evidence="2 7" id="KW-0812">Transmembrane</keyword>
<feature type="region of interest" description="Disordered" evidence="6">
    <location>
        <begin position="347"/>
        <end position="366"/>
    </location>
</feature>
<feature type="transmembrane region" description="Helical" evidence="7">
    <location>
        <begin position="23"/>
        <end position="44"/>
    </location>
</feature>
<evidence type="ECO:0000259" key="8">
    <source>
        <dbReference type="Pfam" id="PF20684"/>
    </source>
</evidence>
<dbReference type="Proteomes" id="UP000799770">
    <property type="component" value="Unassembled WGS sequence"/>
</dbReference>
<feature type="transmembrane region" description="Helical" evidence="7">
    <location>
        <begin position="228"/>
        <end position="248"/>
    </location>
</feature>
<evidence type="ECO:0000313" key="9">
    <source>
        <dbReference type="EMBL" id="KAF2112861.1"/>
    </source>
</evidence>
<feature type="transmembrane region" description="Helical" evidence="7">
    <location>
        <begin position="140"/>
        <end position="162"/>
    </location>
</feature>
<evidence type="ECO:0000256" key="4">
    <source>
        <dbReference type="ARBA" id="ARBA00023136"/>
    </source>
</evidence>
<sequence>MVGYGSSTEDLRALDKNDAGRHLLIVLTVFLFFDFVFIGIRLYARHIKKRYLELNDWAILIGFIVLLVIYALQVVQVVYAGLGLPSAWIIQYLGLPRFQFVMKCVFASNILWNISIMAIKISILHLYLSIFSSVLAMKRIVWATIILSIIIHTAFIIEILAICKPIAYFWELGFTSLKGSCPTGVNSQMARFIPGVLSLILDVVIFVLPLPVLWTLRMPTNKKVATTAVFGIALGIVIVSAVRLRYIFIAGADIEFAITGAVEPMVGIIVCCTPMLQPVLAHLSGGRVVLWASRRSTKATPNSTANIKSNLSWPHASQKSYVSAGRSPGNGFERMEDGDERELIEMETKRDGRETPEEDGGNWISVAEEGRIRITRDIIVDTRPKSSRTERNGWK</sequence>
<evidence type="ECO:0000256" key="5">
    <source>
        <dbReference type="ARBA" id="ARBA00038359"/>
    </source>
</evidence>
<dbReference type="AlphaFoldDB" id="A0A6A5Z3H7"/>
<dbReference type="PANTHER" id="PTHR33048:SF146">
    <property type="entry name" value="INTEGRAL MEMBRANE PROTEIN"/>
    <property type="match status" value="1"/>
</dbReference>
<keyword evidence="4 7" id="KW-0472">Membrane</keyword>
<gene>
    <name evidence="9" type="ORF">BDV96DRAFT_145371</name>
</gene>
<dbReference type="EMBL" id="ML977329">
    <property type="protein sequence ID" value="KAF2112861.1"/>
    <property type="molecule type" value="Genomic_DNA"/>
</dbReference>
<evidence type="ECO:0000256" key="1">
    <source>
        <dbReference type="ARBA" id="ARBA00004141"/>
    </source>
</evidence>
<protein>
    <recommendedName>
        <fullName evidence="8">Rhodopsin domain-containing protein</fullName>
    </recommendedName>
</protein>
<evidence type="ECO:0000313" key="10">
    <source>
        <dbReference type="Proteomes" id="UP000799770"/>
    </source>
</evidence>
<feature type="region of interest" description="Disordered" evidence="6">
    <location>
        <begin position="318"/>
        <end position="341"/>
    </location>
</feature>